<protein>
    <submittedName>
        <fullName evidence="1">Uncharacterized protein</fullName>
    </submittedName>
</protein>
<feature type="non-terminal residue" evidence="1">
    <location>
        <position position="1"/>
    </location>
</feature>
<reference evidence="1 2" key="1">
    <citation type="submission" date="2020-05" db="EMBL/GenBank/DDBJ databases">
        <authorList>
            <person name="Petersen J."/>
            <person name="Sayavedra L."/>
        </authorList>
    </citation>
    <scope>NUCLEOTIDE SEQUENCE [LARGE SCALE GENOMIC DNA]</scope>
    <source>
        <strain evidence="1">B azoricus SOX ET2 1586I</strain>
    </source>
</reference>
<name>A0ABN7GBV9_9GAMM</name>
<dbReference type="EMBL" id="CAHJWF010000328">
    <property type="protein sequence ID" value="CAB5506384.1"/>
    <property type="molecule type" value="Genomic_DNA"/>
</dbReference>
<gene>
    <name evidence="1" type="ORF">AZO1586I_1604</name>
</gene>
<keyword evidence="2" id="KW-1185">Reference proteome</keyword>
<accession>A0ABN7GBV9</accession>
<dbReference type="Proteomes" id="UP000626656">
    <property type="component" value="Unassembled WGS sequence"/>
</dbReference>
<evidence type="ECO:0000313" key="2">
    <source>
        <dbReference type="Proteomes" id="UP000626656"/>
    </source>
</evidence>
<sequence length="38" mass="4416">VVNKCLREQAKEALGTDDMRQFFINELSDVVDDLMDEK</sequence>
<proteinExistence type="predicted"/>
<evidence type="ECO:0000313" key="1">
    <source>
        <dbReference type="EMBL" id="CAB5506384.1"/>
    </source>
</evidence>
<organism evidence="1 2">
    <name type="scientific">Bathymodiolus thermophilus thioautotrophic gill symbiont</name>
    <dbReference type="NCBI Taxonomy" id="2360"/>
    <lineage>
        <taxon>Bacteria</taxon>
        <taxon>Pseudomonadati</taxon>
        <taxon>Pseudomonadota</taxon>
        <taxon>Gammaproteobacteria</taxon>
        <taxon>sulfur-oxidizing symbionts</taxon>
    </lineage>
</organism>
<comment type="caution">
    <text evidence="1">The sequence shown here is derived from an EMBL/GenBank/DDBJ whole genome shotgun (WGS) entry which is preliminary data.</text>
</comment>